<dbReference type="PANTHER" id="PTHR43651">
    <property type="entry name" value="1,4-ALPHA-GLUCAN-BRANCHING ENZYME"/>
    <property type="match status" value="1"/>
</dbReference>
<keyword evidence="8" id="KW-0320">Glycogen biosynthesis</keyword>
<reference evidence="11" key="1">
    <citation type="submission" date="2018-06" db="EMBL/GenBank/DDBJ databases">
        <authorList>
            <person name="Zhirakovskaya E."/>
        </authorList>
    </citation>
    <scope>NUCLEOTIDE SEQUENCE</scope>
</reference>
<evidence type="ECO:0000256" key="3">
    <source>
        <dbReference type="ARBA" id="ARBA00009000"/>
    </source>
</evidence>
<dbReference type="SUPFAM" id="SSF81296">
    <property type="entry name" value="E set domains"/>
    <property type="match status" value="2"/>
</dbReference>
<keyword evidence="9" id="KW-0119">Carbohydrate metabolism</keyword>
<dbReference type="SMART" id="SM00642">
    <property type="entry name" value="Aamy"/>
    <property type="match status" value="1"/>
</dbReference>
<dbReference type="InterPro" id="IPR013780">
    <property type="entry name" value="Glyco_hydro_b"/>
</dbReference>
<dbReference type="NCBIfam" id="NF008967">
    <property type="entry name" value="PRK12313.1"/>
    <property type="match status" value="1"/>
</dbReference>
<dbReference type="InterPro" id="IPR017853">
    <property type="entry name" value="GH"/>
</dbReference>
<dbReference type="AlphaFoldDB" id="A0A3B0VER8"/>
<dbReference type="InterPro" id="IPR004193">
    <property type="entry name" value="Glyco_hydro_13_N"/>
</dbReference>
<evidence type="ECO:0000313" key="11">
    <source>
        <dbReference type="EMBL" id="VAW36777.1"/>
    </source>
</evidence>
<evidence type="ECO:0000256" key="6">
    <source>
        <dbReference type="ARBA" id="ARBA00022676"/>
    </source>
</evidence>
<dbReference type="CDD" id="cd11322">
    <property type="entry name" value="AmyAc_Glg_BE"/>
    <property type="match status" value="1"/>
</dbReference>
<accession>A0A3B0VER8</accession>
<dbReference type="PIRSF" id="PIRSF000463">
    <property type="entry name" value="GlgB"/>
    <property type="match status" value="1"/>
</dbReference>
<dbReference type="EMBL" id="UOEX01000184">
    <property type="protein sequence ID" value="VAW36777.1"/>
    <property type="molecule type" value="Genomic_DNA"/>
</dbReference>
<dbReference type="Pfam" id="PF02922">
    <property type="entry name" value="CBM_48"/>
    <property type="match status" value="1"/>
</dbReference>
<feature type="domain" description="Glycosyl hydrolase family 13 catalytic" evidence="10">
    <location>
        <begin position="251"/>
        <end position="597"/>
    </location>
</feature>
<evidence type="ECO:0000259" key="10">
    <source>
        <dbReference type="SMART" id="SM00642"/>
    </source>
</evidence>
<evidence type="ECO:0000256" key="5">
    <source>
        <dbReference type="ARBA" id="ARBA00022600"/>
    </source>
</evidence>
<dbReference type="InterPro" id="IPR014756">
    <property type="entry name" value="Ig_E-set"/>
</dbReference>
<name>A0A3B0VER8_9ZZZZ</name>
<dbReference type="Pfam" id="PF00128">
    <property type="entry name" value="Alpha-amylase"/>
    <property type="match status" value="1"/>
</dbReference>
<dbReference type="InterPro" id="IPR006047">
    <property type="entry name" value="GH13_cat_dom"/>
</dbReference>
<dbReference type="GO" id="GO:0003844">
    <property type="term" value="F:1,4-alpha-glucan branching enzyme activity"/>
    <property type="evidence" value="ECO:0007669"/>
    <property type="project" value="UniProtKB-EC"/>
</dbReference>
<proteinExistence type="inferred from homology"/>
<dbReference type="HAMAP" id="MF_00685">
    <property type="entry name" value="GlgB"/>
    <property type="match status" value="1"/>
</dbReference>
<evidence type="ECO:0000256" key="8">
    <source>
        <dbReference type="ARBA" id="ARBA00023056"/>
    </source>
</evidence>
<sequence length="747" mass="86681">MSLDVVKELDRVLASDQHDPFQVLGFHIIDPDKPTAVIRTFQPLAESVRLVIGERKIDMYKMRDEGLFEAIIDDFSLPLDYCYEITLYNKTVKIVHDPYTVLPLLKDFDQYLFNNGTHYNLYDKLGAQPRVINGQNGTLFRVWAPAARRVSVIGDFNFWDGRIHQMRAVESSGIWELFIPDLTAGELYKFEIRAQDMSILEKLDPLHFQAEVRPKTAAITADLRGFEWHDEEWLKKRDATTSYHAPMSTYEVHLGSWRRDPADPERFLTYRELAEVLIPYVKDMGFTHIELMPIMEHPLDESWGYQVTGYYAATSRFGTPHDFMYFIDQCHQNGLGLILDWVPSHFPTDGHGLGKFDGSSLYEHQDARQGFHPEWGTYIFNYGRREVVSFLISNAMFWLEKFHLDGLRVDAVASMLYLDYARQPGQWIPNQRGGKENLDAIEFMKHLNSVIYKRFPGVSMIAEESTSFFGVSKPTDAGGLGFGYKWNMGWMNDTLNYFSRDPLYRKYHHNALTFSLLYAFSENFIIPLSHDEVVHGKRSLLAKMPGDEWQQFANLRLLFFYLWTHPGKKLLFMGGEFGQLSEWYCKKSLDWHLLEERPRHQQVQDFVKKINRLYVNSPALWQEDHTNNGFQWLDFKDVNNSIIAYARKATDPDDHLICLLNFTPETHHDYKLGVLSNVPYREILSSDDKQFGGSNITNPALKTPIKEPYGEAPMHIKVSVPPLSGIIFKPETSTTPNKNKKKLKMKK</sequence>
<dbReference type="Gene3D" id="2.60.40.1180">
    <property type="entry name" value="Golgi alpha-mannosidase II"/>
    <property type="match status" value="1"/>
</dbReference>
<dbReference type="NCBIfam" id="TIGR01515">
    <property type="entry name" value="branching_enzym"/>
    <property type="match status" value="1"/>
</dbReference>
<dbReference type="GO" id="GO:0005829">
    <property type="term" value="C:cytosol"/>
    <property type="evidence" value="ECO:0007669"/>
    <property type="project" value="TreeGrafter"/>
</dbReference>
<dbReference type="InterPro" id="IPR013783">
    <property type="entry name" value="Ig-like_fold"/>
</dbReference>
<dbReference type="Pfam" id="PF02806">
    <property type="entry name" value="Alpha-amylase_C"/>
    <property type="match status" value="1"/>
</dbReference>
<dbReference type="SUPFAM" id="SSF51011">
    <property type="entry name" value="Glycosyl hydrolase domain"/>
    <property type="match status" value="1"/>
</dbReference>
<gene>
    <name evidence="11" type="ORF">MNBD_DELTA03-909</name>
</gene>
<dbReference type="PANTHER" id="PTHR43651:SF3">
    <property type="entry name" value="1,4-ALPHA-GLUCAN-BRANCHING ENZYME"/>
    <property type="match status" value="1"/>
</dbReference>
<dbReference type="Gene3D" id="2.60.40.10">
    <property type="entry name" value="Immunoglobulins"/>
    <property type="match status" value="2"/>
</dbReference>
<dbReference type="Gene3D" id="3.20.20.80">
    <property type="entry name" value="Glycosidases"/>
    <property type="match status" value="1"/>
</dbReference>
<comment type="catalytic activity">
    <reaction evidence="1">
        <text>Transfers a segment of a (1-&gt;4)-alpha-D-glucan chain to a primary hydroxy group in a similar glucan chain.</text>
        <dbReference type="EC" id="2.4.1.18"/>
    </reaction>
</comment>
<dbReference type="InterPro" id="IPR006048">
    <property type="entry name" value="A-amylase/branching_C"/>
</dbReference>
<dbReference type="NCBIfam" id="NF003811">
    <property type="entry name" value="PRK05402.1"/>
    <property type="match status" value="1"/>
</dbReference>
<dbReference type="InterPro" id="IPR054169">
    <property type="entry name" value="GlgB_N"/>
</dbReference>
<dbReference type="InterPro" id="IPR044143">
    <property type="entry name" value="GlgB_N_E_set_prok"/>
</dbReference>
<organism evidence="11">
    <name type="scientific">hydrothermal vent metagenome</name>
    <dbReference type="NCBI Taxonomy" id="652676"/>
    <lineage>
        <taxon>unclassified sequences</taxon>
        <taxon>metagenomes</taxon>
        <taxon>ecological metagenomes</taxon>
    </lineage>
</organism>
<dbReference type="FunFam" id="3.20.20.80:FF:000003">
    <property type="entry name" value="1,4-alpha-glucan branching enzyme GlgB"/>
    <property type="match status" value="1"/>
</dbReference>
<dbReference type="FunFam" id="2.60.40.10:FF:000169">
    <property type="entry name" value="1,4-alpha-glucan branching enzyme GlgB"/>
    <property type="match status" value="1"/>
</dbReference>
<keyword evidence="5" id="KW-0321">Glycogen metabolism</keyword>
<dbReference type="GO" id="GO:0043169">
    <property type="term" value="F:cation binding"/>
    <property type="evidence" value="ECO:0007669"/>
    <property type="project" value="InterPro"/>
</dbReference>
<dbReference type="CDD" id="cd02855">
    <property type="entry name" value="E_set_GBE_prok_N"/>
    <property type="match status" value="1"/>
</dbReference>
<dbReference type="FunFam" id="2.60.40.1180:FF:000002">
    <property type="entry name" value="1,4-alpha-glucan branching enzyme GlgB"/>
    <property type="match status" value="1"/>
</dbReference>
<evidence type="ECO:0000256" key="4">
    <source>
        <dbReference type="ARBA" id="ARBA00012541"/>
    </source>
</evidence>
<comment type="similarity">
    <text evidence="3">Belongs to the glycosyl hydrolase 13 family. GlgB subfamily.</text>
</comment>
<keyword evidence="7 11" id="KW-0808">Transferase</keyword>
<dbReference type="UniPathway" id="UPA00164"/>
<keyword evidence="6 11" id="KW-0328">Glycosyltransferase</keyword>
<dbReference type="InterPro" id="IPR037439">
    <property type="entry name" value="Branching_enzy"/>
</dbReference>
<evidence type="ECO:0000256" key="9">
    <source>
        <dbReference type="ARBA" id="ARBA00023277"/>
    </source>
</evidence>
<dbReference type="Pfam" id="PF22019">
    <property type="entry name" value="GlgB_N"/>
    <property type="match status" value="1"/>
</dbReference>
<dbReference type="InterPro" id="IPR006407">
    <property type="entry name" value="GlgB"/>
</dbReference>
<protein>
    <recommendedName>
        <fullName evidence="4">1,4-alpha-glucan branching enzyme</fullName>
        <ecNumber evidence="4">2.4.1.18</ecNumber>
    </recommendedName>
</protein>
<dbReference type="EC" id="2.4.1.18" evidence="4"/>
<dbReference type="GO" id="GO:0005978">
    <property type="term" value="P:glycogen biosynthetic process"/>
    <property type="evidence" value="ECO:0007669"/>
    <property type="project" value="UniProtKB-UniPathway"/>
</dbReference>
<dbReference type="SUPFAM" id="SSF51445">
    <property type="entry name" value="(Trans)glycosidases"/>
    <property type="match status" value="1"/>
</dbReference>
<evidence type="ECO:0000256" key="7">
    <source>
        <dbReference type="ARBA" id="ARBA00022679"/>
    </source>
</evidence>
<dbReference type="GO" id="GO:0004553">
    <property type="term" value="F:hydrolase activity, hydrolyzing O-glycosyl compounds"/>
    <property type="evidence" value="ECO:0007669"/>
    <property type="project" value="InterPro"/>
</dbReference>
<comment type="pathway">
    <text evidence="2">Glycan biosynthesis; glycogen biosynthesis.</text>
</comment>
<evidence type="ECO:0000256" key="2">
    <source>
        <dbReference type="ARBA" id="ARBA00004964"/>
    </source>
</evidence>
<evidence type="ECO:0000256" key="1">
    <source>
        <dbReference type="ARBA" id="ARBA00000826"/>
    </source>
</evidence>